<evidence type="ECO:0000313" key="2">
    <source>
        <dbReference type="Proteomes" id="UP000001542"/>
    </source>
</evidence>
<dbReference type="SUPFAM" id="SSF50998">
    <property type="entry name" value="Quinoprotein alcohol dehydrogenase-like"/>
    <property type="match status" value="1"/>
</dbReference>
<organism evidence="1 2">
    <name type="scientific">Trichomonas vaginalis (strain ATCC PRA-98 / G3)</name>
    <dbReference type="NCBI Taxonomy" id="412133"/>
    <lineage>
        <taxon>Eukaryota</taxon>
        <taxon>Metamonada</taxon>
        <taxon>Parabasalia</taxon>
        <taxon>Trichomonadida</taxon>
        <taxon>Trichomonadidae</taxon>
        <taxon>Trichomonas</taxon>
    </lineage>
</organism>
<dbReference type="KEGG" id="tva:4755151"/>
<dbReference type="InterPro" id="IPR011047">
    <property type="entry name" value="Quinoprotein_ADH-like_sf"/>
</dbReference>
<dbReference type="EMBL" id="DS113718">
    <property type="protein sequence ID" value="EAX97370.1"/>
    <property type="molecule type" value="Genomic_DNA"/>
</dbReference>
<gene>
    <name evidence="1" type="ORF">TVAG_499070</name>
</gene>
<reference evidence="1" key="2">
    <citation type="journal article" date="2007" name="Science">
        <title>Draft genome sequence of the sexually transmitted pathogen Trichomonas vaginalis.</title>
        <authorList>
            <person name="Carlton J.M."/>
            <person name="Hirt R.P."/>
            <person name="Silva J.C."/>
            <person name="Delcher A.L."/>
            <person name="Schatz M."/>
            <person name="Zhao Q."/>
            <person name="Wortman J.R."/>
            <person name="Bidwell S.L."/>
            <person name="Alsmark U.C.M."/>
            <person name="Besteiro S."/>
            <person name="Sicheritz-Ponten T."/>
            <person name="Noel C.J."/>
            <person name="Dacks J.B."/>
            <person name="Foster P.G."/>
            <person name="Simillion C."/>
            <person name="Van de Peer Y."/>
            <person name="Miranda-Saavedra D."/>
            <person name="Barton G.J."/>
            <person name="Westrop G.D."/>
            <person name="Mueller S."/>
            <person name="Dessi D."/>
            <person name="Fiori P.L."/>
            <person name="Ren Q."/>
            <person name="Paulsen I."/>
            <person name="Zhang H."/>
            <person name="Bastida-Corcuera F.D."/>
            <person name="Simoes-Barbosa A."/>
            <person name="Brown M.T."/>
            <person name="Hayes R.D."/>
            <person name="Mukherjee M."/>
            <person name="Okumura C.Y."/>
            <person name="Schneider R."/>
            <person name="Smith A.J."/>
            <person name="Vanacova S."/>
            <person name="Villalvazo M."/>
            <person name="Haas B.J."/>
            <person name="Pertea M."/>
            <person name="Feldblyum T.V."/>
            <person name="Utterback T.R."/>
            <person name="Shu C.L."/>
            <person name="Osoegawa K."/>
            <person name="de Jong P.J."/>
            <person name="Hrdy I."/>
            <person name="Horvathova L."/>
            <person name="Zubacova Z."/>
            <person name="Dolezal P."/>
            <person name="Malik S.B."/>
            <person name="Logsdon J.M. Jr."/>
            <person name="Henze K."/>
            <person name="Gupta A."/>
            <person name="Wang C.C."/>
            <person name="Dunne R.L."/>
            <person name="Upcroft J.A."/>
            <person name="Upcroft P."/>
            <person name="White O."/>
            <person name="Salzberg S.L."/>
            <person name="Tang P."/>
            <person name="Chiu C.-H."/>
            <person name="Lee Y.-S."/>
            <person name="Embley T.M."/>
            <person name="Coombs G.H."/>
            <person name="Mottram J.C."/>
            <person name="Tachezy J."/>
            <person name="Fraser-Liggett C.M."/>
            <person name="Johnson P.J."/>
        </authorList>
    </citation>
    <scope>NUCLEOTIDE SEQUENCE [LARGE SCALE GENOMIC DNA]</scope>
    <source>
        <strain evidence="1">G3</strain>
    </source>
</reference>
<dbReference type="Gene3D" id="2.130.10.10">
    <property type="entry name" value="YVTN repeat-like/Quinoprotein amine dehydrogenase"/>
    <property type="match status" value="1"/>
</dbReference>
<keyword evidence="2" id="KW-1185">Reference proteome</keyword>
<evidence type="ECO:0000313" key="1">
    <source>
        <dbReference type="EMBL" id="EAX97370.1"/>
    </source>
</evidence>
<evidence type="ECO:0008006" key="3">
    <source>
        <dbReference type="Google" id="ProtNLM"/>
    </source>
</evidence>
<dbReference type="RefSeq" id="XP_001310300.1">
    <property type="nucleotide sequence ID" value="XM_001310299.1"/>
</dbReference>
<sequence length="2224" mass="255548">MSSLFFRRPSDVRAEEEQGMEHLVEIQNTLKELRKSTYEVEKQMLINQFLIHLDSFILLASTKSITNANFNSICKEMLEYSSLIDNNAAITLQYMKVLTKAYGISQFSLNCRKYCNILISVCKISNQLPTILSFSQNFFETFLRKPNFISDFSSTSSFEYIFQNIFINSDNEQAAIYVNTLLFNQDLRPQYKNVNYLDFFQFAALNIRDDKITDSLAEQSALFISNMFQFVSSNSRQITKFFSQNSLIIFDCLVSKTTFEKRANCYKAMLYSQNEDGSSPPNLQIYKHLYKIFVETSPMQQSIFLMISELFTKIPDSISKLDQIIPTQNLFNWNFPNLNVMATFLSILDKTQPKLVFKCLPIVFNCIIRVEPEIDSLVMILKVLIGQITMKYLTYNMILETNFLSAFVVQLSPNITVQLYSKYENFASLVLSLYSLEGAISFRPSVFKAVLNLKIETLNKLLTAFLSISAESSIIRILLDFIQKTGQIELIQSLNAVLVFSQDAAMNFVISNGISWAFDNLKLEDLVELLAALVCTRRFDELEHKIASLPDNHPLFSAPQDLLEKVIFGLNKATCRPIRVHSLVHLLEKPMKLDPYNAWLLGNSFIEQSLKRTKDIFQVPMIDQIANRFLQAKYLKLLLERPYELERFCDTSFDHFQLFQFYTGNSDLSFELNFSAVTFWFRTNNNLIHSLRFIKTDVLNISLDDGKLIINCDDQTSSMNLDLTKWNFIAIKVESSLMSSSLALNVNGRVFTFQLKAKRSNLTFCRFCAATKDLIFLGSAIRFFKTSPKSFTDIFNSSASCVISLYDDETIITPISLEKGNFDVYIPSNCVLVPYFGFPMLFLSNFPQRKLLESLHNSHNEKEFSSVFRTLLNIQEITHYESERFYWILIGSISNSHKFISKNLFLEFLVSLSKNSKSESALTSILLHKKMWDNVNNDILVESIFEQFNENDFRSVANFEIFLTKKIIDNQGLCKMIIAILKNINKVPLLKPYLNCLLRIGSDEMKSNIINALTEFIDKFTYDIVLSICPFDFLVEICLVVSTELKIKIIHLMSLLNSYDNDYVIPTRIMQKIVSECFLSDSVWKDIIVILDQSHHPDIYNLGIVLISFGTISCWSGNTQLEKYVNDLSLFILKKINILSENQNFVICLSTWLSLCLNIIYLKDRTEFKFLKSNSENIHIEVDDKIWINIDKVLEKSFRIESVDINGIEYFEKLIDVKNNNINFYQITHFSNLINNFLILSNPSFICSFILSFVSVSKIRNDPLIKFLTINVLNYILTNPSKTQQIINLFTSLLFLSNSNYLEGFETDIFLHILTFINSLLGNNEIINSISSVTDCLLINLFSHLSEDKVPLIVSHIISCMKAFSILVDNSKSLYSWIYILLLSHTNTSLFFDKISNKVESDILSLARKGDITYFEPFYKQKSIEISLVISSINVKDFVCKNFPLISLEYHKSREISNFHKRVYELLMSEVLSSLNSEFIVLEEMVSWMSFSTEIKDQKSSIDDYSPIYFTLCPRSFPFYPPRLLSPSYFSRCEIEYDYYSKQAVATHRNDITDLFLKIHNNEGNLLYKFNTELSRFSQKLHCSVFFFETSFDVVTFSELQHDKMILQDLDHDEMKNLINESIQGDWGSTSIFAGRIVISVKYSQLIYVHKNEQKYIFWGFECGSFILTFCKQNSDEISPFFSKISEKCLDSLPPFPFIHRVKSIEESLQKFANGLITATDTLLIYNALCGRFFVNCDDQPVFPRLSFSEEILSLSFHKTPVATSRATVTFSKAIVPQTIQNTKKAEIFRRNSTPDIFSLNKKKKIKNPTFYDIDKIPNISKECISPLFMSIPELLKYGMKTSSHINEKLESEKNSKHIFSFCNSLKKFQNSEFVSFSAKLKVTTSQKKSICNIHNIITPQVMSLKSKHVIFDGESIRSSPLMSHRLQCSRDLIFQLDISSMSIIVTSIRSFNVVFRRTSPTFVYSTGFSLSENGLLLVVDYAFCLSRSFRIKYELGIPTEISSLSAISLPSKPISDICGYDCIVVTSYSSTFVIWDAFSGTIHRKVDLSENIVTSKFDESSGLLWVLTEISLYLYSINGSSLAHREFNKSKTSSLSVFRLSNSESIRYSLVGFVNGNIILTSYRADYSIIEIKELESPHQHKIVSLQIHGSNTCFTSSDSDLNVTLWTSIGVLSPRFRHELLTRCPICGSISSEQCQSCSRHCCKRCCMNGTCLFCTGLSLYV</sequence>
<dbReference type="InParanoid" id="A2FCL1"/>
<dbReference type="InterPro" id="IPR015943">
    <property type="entry name" value="WD40/YVTN_repeat-like_dom_sf"/>
</dbReference>
<name>A2FCL1_TRIV3</name>
<dbReference type="Proteomes" id="UP000001542">
    <property type="component" value="Unassembled WGS sequence"/>
</dbReference>
<proteinExistence type="predicted"/>
<dbReference type="VEuPathDB" id="TrichDB:TVAGG3_0801390"/>
<dbReference type="VEuPathDB" id="TrichDB:TVAG_499070"/>
<protein>
    <recommendedName>
        <fullName evidence="3">Beige/BEACH domain containing protein</fullName>
    </recommendedName>
</protein>
<accession>A2FCL1</accession>
<reference evidence="1" key="1">
    <citation type="submission" date="2006-10" db="EMBL/GenBank/DDBJ databases">
        <authorList>
            <person name="Amadeo P."/>
            <person name="Zhao Q."/>
            <person name="Wortman J."/>
            <person name="Fraser-Liggett C."/>
            <person name="Carlton J."/>
        </authorList>
    </citation>
    <scope>NUCLEOTIDE SEQUENCE</scope>
    <source>
        <strain evidence="1">G3</strain>
    </source>
</reference>